<protein>
    <recommendedName>
        <fullName evidence="4">Secreted protein</fullName>
    </recommendedName>
</protein>
<evidence type="ECO:0008006" key="4">
    <source>
        <dbReference type="Google" id="ProtNLM"/>
    </source>
</evidence>
<name>A0A2S4W5U8_9BASI</name>
<feature type="signal peptide" evidence="1">
    <location>
        <begin position="1"/>
        <end position="22"/>
    </location>
</feature>
<accession>A0A2S4W5U8</accession>
<keyword evidence="3" id="KW-1185">Reference proteome</keyword>
<comment type="caution">
    <text evidence="2">The sequence shown here is derived from an EMBL/GenBank/DDBJ whole genome shotgun (WGS) entry which is preliminary data.</text>
</comment>
<dbReference type="Proteomes" id="UP000239156">
    <property type="component" value="Unassembled WGS sequence"/>
</dbReference>
<organism evidence="2 3">
    <name type="scientific">Puccinia striiformis</name>
    <dbReference type="NCBI Taxonomy" id="27350"/>
    <lineage>
        <taxon>Eukaryota</taxon>
        <taxon>Fungi</taxon>
        <taxon>Dikarya</taxon>
        <taxon>Basidiomycota</taxon>
        <taxon>Pucciniomycotina</taxon>
        <taxon>Pucciniomycetes</taxon>
        <taxon>Pucciniales</taxon>
        <taxon>Pucciniaceae</taxon>
        <taxon>Puccinia</taxon>
    </lineage>
</organism>
<evidence type="ECO:0000313" key="2">
    <source>
        <dbReference type="EMBL" id="POW17109.1"/>
    </source>
</evidence>
<reference evidence="2" key="1">
    <citation type="submission" date="2017-12" db="EMBL/GenBank/DDBJ databases">
        <title>Gene loss provides genomic basis for host adaptation in cereal stripe rust fungi.</title>
        <authorList>
            <person name="Xia C."/>
        </authorList>
    </citation>
    <scope>NUCLEOTIDE SEQUENCE [LARGE SCALE GENOMIC DNA]</scope>
    <source>
        <strain evidence="2">93-210</strain>
    </source>
</reference>
<dbReference type="AlphaFoldDB" id="A0A2S4W5U8"/>
<dbReference type="VEuPathDB" id="FungiDB:PSHT_00515"/>
<sequence length="126" mass="14231">MQFPNMLQVMMALLLWGEAAYADPFGCKDRVKDFPISGSVAMIPKRPRGPPSPMVNLMTSPWDNIANAYDCVHAPTDHKRPCFCYGTERRSGKHLARILMEVISSNTFSNQWNKSSGLNQRFDSHV</sequence>
<evidence type="ECO:0000313" key="3">
    <source>
        <dbReference type="Proteomes" id="UP000239156"/>
    </source>
</evidence>
<feature type="chain" id="PRO_5015522323" description="Secreted protein" evidence="1">
    <location>
        <begin position="23"/>
        <end position="126"/>
    </location>
</feature>
<gene>
    <name evidence="2" type="ORF">PSTT_00806</name>
</gene>
<dbReference type="EMBL" id="PKSL01000004">
    <property type="protein sequence ID" value="POW17109.1"/>
    <property type="molecule type" value="Genomic_DNA"/>
</dbReference>
<keyword evidence="1" id="KW-0732">Signal</keyword>
<dbReference type="VEuPathDB" id="FungiDB:PSTT_00806"/>
<evidence type="ECO:0000256" key="1">
    <source>
        <dbReference type="SAM" id="SignalP"/>
    </source>
</evidence>
<proteinExistence type="predicted"/>